<feature type="region of interest" description="Disordered" evidence="1">
    <location>
        <begin position="1"/>
        <end position="45"/>
    </location>
</feature>
<dbReference type="Pfam" id="PF01607">
    <property type="entry name" value="CBM_14"/>
    <property type="match status" value="1"/>
</dbReference>
<proteinExistence type="predicted"/>
<dbReference type="EMBL" id="VSRR010006542">
    <property type="protein sequence ID" value="MPC45036.1"/>
    <property type="molecule type" value="Genomic_DNA"/>
</dbReference>
<name>A0A5B7FHW3_PORTR</name>
<dbReference type="SUPFAM" id="SSF57625">
    <property type="entry name" value="Invertebrate chitin-binding proteins"/>
    <property type="match status" value="1"/>
</dbReference>
<dbReference type="GO" id="GO:0005576">
    <property type="term" value="C:extracellular region"/>
    <property type="evidence" value="ECO:0007669"/>
    <property type="project" value="InterPro"/>
</dbReference>
<dbReference type="InterPro" id="IPR036508">
    <property type="entry name" value="Chitin-bd_dom_sf"/>
</dbReference>
<evidence type="ECO:0000313" key="3">
    <source>
        <dbReference type="EMBL" id="MPC45036.1"/>
    </source>
</evidence>
<evidence type="ECO:0000259" key="2">
    <source>
        <dbReference type="Pfam" id="PF01607"/>
    </source>
</evidence>
<dbReference type="GO" id="GO:0008061">
    <property type="term" value="F:chitin binding"/>
    <property type="evidence" value="ECO:0007669"/>
    <property type="project" value="InterPro"/>
</dbReference>
<accession>A0A5B7FHW3</accession>
<dbReference type="InterPro" id="IPR002557">
    <property type="entry name" value="Chitin-bd_dom"/>
</dbReference>
<dbReference type="OrthoDB" id="6020543at2759"/>
<feature type="domain" description="Chitin-binding type-2" evidence="2">
    <location>
        <begin position="51"/>
        <end position="88"/>
    </location>
</feature>
<dbReference type="AlphaFoldDB" id="A0A5B7FHW3"/>
<feature type="region of interest" description="Disordered" evidence="1">
    <location>
        <begin position="99"/>
        <end position="118"/>
    </location>
</feature>
<protein>
    <recommendedName>
        <fullName evidence="2">Chitin-binding type-2 domain-containing protein</fullName>
    </recommendedName>
</protein>
<evidence type="ECO:0000256" key="1">
    <source>
        <dbReference type="SAM" id="MobiDB-lite"/>
    </source>
</evidence>
<reference evidence="3 4" key="1">
    <citation type="submission" date="2019-05" db="EMBL/GenBank/DDBJ databases">
        <title>Another draft genome of Portunus trituberculatus and its Hox gene families provides insights of decapod evolution.</title>
        <authorList>
            <person name="Jeong J.-H."/>
            <person name="Song I."/>
            <person name="Kim S."/>
            <person name="Choi T."/>
            <person name="Kim D."/>
            <person name="Ryu S."/>
            <person name="Kim W."/>
        </authorList>
    </citation>
    <scope>NUCLEOTIDE SEQUENCE [LARGE SCALE GENOMIC DNA]</scope>
    <source>
        <tissue evidence="3">Muscle</tissue>
    </source>
</reference>
<organism evidence="3 4">
    <name type="scientific">Portunus trituberculatus</name>
    <name type="common">Swimming crab</name>
    <name type="synonym">Neptunus trituberculatus</name>
    <dbReference type="NCBI Taxonomy" id="210409"/>
    <lineage>
        <taxon>Eukaryota</taxon>
        <taxon>Metazoa</taxon>
        <taxon>Ecdysozoa</taxon>
        <taxon>Arthropoda</taxon>
        <taxon>Crustacea</taxon>
        <taxon>Multicrustacea</taxon>
        <taxon>Malacostraca</taxon>
        <taxon>Eumalacostraca</taxon>
        <taxon>Eucarida</taxon>
        <taxon>Decapoda</taxon>
        <taxon>Pleocyemata</taxon>
        <taxon>Brachyura</taxon>
        <taxon>Eubrachyura</taxon>
        <taxon>Portunoidea</taxon>
        <taxon>Portunidae</taxon>
        <taxon>Portuninae</taxon>
        <taxon>Portunus</taxon>
    </lineage>
</organism>
<dbReference type="Proteomes" id="UP000324222">
    <property type="component" value="Unassembled WGS sequence"/>
</dbReference>
<sequence length="118" mass="12886">MTEHHPHPHRTTENLQGATLSRLHFSSSPRTSATHQRPPTCNQRPAEMCPRCVGGSKYATRRAKFECAPGTVFDSQMGSCVFSSGSDCIPLVVAPPATPPTTTTNSCTRYQERKGNKI</sequence>
<evidence type="ECO:0000313" key="4">
    <source>
        <dbReference type="Proteomes" id="UP000324222"/>
    </source>
</evidence>
<comment type="caution">
    <text evidence="3">The sequence shown here is derived from an EMBL/GenBank/DDBJ whole genome shotgun (WGS) entry which is preliminary data.</text>
</comment>
<keyword evidence="4" id="KW-1185">Reference proteome</keyword>
<feature type="compositionally biased region" description="Polar residues" evidence="1">
    <location>
        <begin position="13"/>
        <end position="43"/>
    </location>
</feature>
<gene>
    <name evidence="3" type="ORF">E2C01_038719</name>
</gene>